<evidence type="ECO:0000259" key="1">
    <source>
        <dbReference type="PROSITE" id="PS51379"/>
    </source>
</evidence>
<evidence type="ECO:0000313" key="2">
    <source>
        <dbReference type="EMBL" id="GAG39140.1"/>
    </source>
</evidence>
<protein>
    <recommendedName>
        <fullName evidence="1">4Fe-4S ferredoxin-type domain-containing protein</fullName>
    </recommendedName>
</protein>
<organism evidence="2">
    <name type="scientific">marine sediment metagenome</name>
    <dbReference type="NCBI Taxonomy" id="412755"/>
    <lineage>
        <taxon>unclassified sequences</taxon>
        <taxon>metagenomes</taxon>
        <taxon>ecological metagenomes</taxon>
    </lineage>
</organism>
<dbReference type="InterPro" id="IPR017896">
    <property type="entry name" value="4Fe4S_Fe-S-bd"/>
</dbReference>
<reference evidence="2" key="1">
    <citation type="journal article" date="2014" name="Front. Microbiol.">
        <title>High frequency of phylogenetically diverse reductive dehalogenase-homologous genes in deep subseafloor sedimentary metagenomes.</title>
        <authorList>
            <person name="Kawai M."/>
            <person name="Futagami T."/>
            <person name="Toyoda A."/>
            <person name="Takaki Y."/>
            <person name="Nishi S."/>
            <person name="Hori S."/>
            <person name="Arai W."/>
            <person name="Tsubouchi T."/>
            <person name="Morono Y."/>
            <person name="Uchiyama I."/>
            <person name="Ito T."/>
            <person name="Fujiyama A."/>
            <person name="Inagaki F."/>
            <person name="Takami H."/>
        </authorList>
    </citation>
    <scope>NUCLEOTIDE SEQUENCE</scope>
    <source>
        <strain evidence="2">Expedition CK06-06</strain>
    </source>
</reference>
<gene>
    <name evidence="2" type="ORF">S01H1_67505</name>
</gene>
<dbReference type="InterPro" id="IPR017900">
    <property type="entry name" value="4Fe4S_Fe_S_CS"/>
</dbReference>
<feature type="domain" description="4Fe-4S ferredoxin-type" evidence="1">
    <location>
        <begin position="192"/>
        <end position="217"/>
    </location>
</feature>
<name>X0X7W4_9ZZZZ</name>
<dbReference type="SUPFAM" id="SSF46548">
    <property type="entry name" value="alpha-helical ferredoxin"/>
    <property type="match status" value="1"/>
</dbReference>
<sequence length="217" mass="24309">MNLANYLPKREGKIGIVAKGCDSRNIAVHIVENQIKREQLFIIGVPCKGMVDSRKITSFLGGKELRELSESNGDIMLNGEGFEHSLKRKDYLQDNCMRCNHRNPVIYDAIAGDLVEETGEPDPYDDVSDIEAMGSDERWGFFSDLIKECTRCYACRNACPLCYCPTCFVDESDPQWVGKSTDPTDTMTFHILRAYHCAGRCTDCGACEQACPVDIKV</sequence>
<feature type="non-terminal residue" evidence="2">
    <location>
        <position position="217"/>
    </location>
</feature>
<accession>X0X7W4</accession>
<dbReference type="InterPro" id="IPR009051">
    <property type="entry name" value="Helical_ferredxn"/>
</dbReference>
<dbReference type="EMBL" id="BARS01044713">
    <property type="protein sequence ID" value="GAG39140.1"/>
    <property type="molecule type" value="Genomic_DNA"/>
</dbReference>
<dbReference type="AlphaFoldDB" id="X0X7W4"/>
<dbReference type="GO" id="GO:0051536">
    <property type="term" value="F:iron-sulfur cluster binding"/>
    <property type="evidence" value="ECO:0007669"/>
    <property type="project" value="InterPro"/>
</dbReference>
<comment type="caution">
    <text evidence="2">The sequence shown here is derived from an EMBL/GenBank/DDBJ whole genome shotgun (WGS) entry which is preliminary data.</text>
</comment>
<proteinExistence type="predicted"/>
<dbReference type="PROSITE" id="PS00198">
    <property type="entry name" value="4FE4S_FER_1"/>
    <property type="match status" value="1"/>
</dbReference>
<dbReference type="Gene3D" id="1.10.1060.10">
    <property type="entry name" value="Alpha-helical ferredoxin"/>
    <property type="match status" value="1"/>
</dbReference>
<dbReference type="Pfam" id="PF00037">
    <property type="entry name" value="Fer4"/>
    <property type="match status" value="1"/>
</dbReference>
<dbReference type="PROSITE" id="PS51379">
    <property type="entry name" value="4FE4S_FER_2"/>
    <property type="match status" value="1"/>
</dbReference>